<dbReference type="SUPFAM" id="SSF109998">
    <property type="entry name" value="Triger factor/SurA peptide-binding domain-like"/>
    <property type="match status" value="2"/>
</dbReference>
<dbReference type="GO" id="GO:0003755">
    <property type="term" value="F:peptidyl-prolyl cis-trans isomerase activity"/>
    <property type="evidence" value="ECO:0007669"/>
    <property type="project" value="UniProtKB-KW"/>
</dbReference>
<dbReference type="InterPro" id="IPR011990">
    <property type="entry name" value="TPR-like_helical_dom_sf"/>
</dbReference>
<dbReference type="Pfam" id="PF13145">
    <property type="entry name" value="Rotamase_2"/>
    <property type="match status" value="1"/>
</dbReference>
<dbReference type="PROSITE" id="PS50198">
    <property type="entry name" value="PPIC_PPIASE_2"/>
    <property type="match status" value="1"/>
</dbReference>
<evidence type="ECO:0000256" key="2">
    <source>
        <dbReference type="SAM" id="SignalP"/>
    </source>
</evidence>
<dbReference type="InterPro" id="IPR000297">
    <property type="entry name" value="PPIase_PpiC"/>
</dbReference>
<dbReference type="AlphaFoldDB" id="A0A7V0T596"/>
<evidence type="ECO:0000259" key="3">
    <source>
        <dbReference type="PROSITE" id="PS50198"/>
    </source>
</evidence>
<accession>A0A7V0T596</accession>
<feature type="signal peptide" evidence="2">
    <location>
        <begin position="1"/>
        <end position="19"/>
    </location>
</feature>
<evidence type="ECO:0000313" key="4">
    <source>
        <dbReference type="EMBL" id="HDQ99437.1"/>
    </source>
</evidence>
<dbReference type="Gene3D" id="1.25.40.10">
    <property type="entry name" value="Tetratricopeptide repeat domain"/>
    <property type="match status" value="1"/>
</dbReference>
<name>A0A7V0T596_UNCW3</name>
<dbReference type="PANTHER" id="PTHR47245:SF2">
    <property type="entry name" value="PEPTIDYL-PROLYL CIS-TRANS ISOMERASE HP_0175-RELATED"/>
    <property type="match status" value="1"/>
</dbReference>
<evidence type="ECO:0000256" key="1">
    <source>
        <dbReference type="PROSITE-ProRule" id="PRU00278"/>
    </source>
</evidence>
<dbReference type="EMBL" id="DSBX01000153">
    <property type="protein sequence ID" value="HDQ99437.1"/>
    <property type="molecule type" value="Genomic_DNA"/>
</dbReference>
<dbReference type="InterPro" id="IPR046357">
    <property type="entry name" value="PPIase_dom_sf"/>
</dbReference>
<dbReference type="Proteomes" id="UP000885672">
    <property type="component" value="Unassembled WGS sequence"/>
</dbReference>
<feature type="non-terminal residue" evidence="4">
    <location>
        <position position="623"/>
    </location>
</feature>
<feature type="chain" id="PRO_5030791744" description="PpiC domain-containing protein" evidence="2">
    <location>
        <begin position="20"/>
        <end position="623"/>
    </location>
</feature>
<dbReference type="InterPro" id="IPR050245">
    <property type="entry name" value="PrsA_foldase"/>
</dbReference>
<proteinExistence type="predicted"/>
<comment type="caution">
    <text evidence="4">The sequence shown here is derived from an EMBL/GenBank/DDBJ whole genome shotgun (WGS) entry which is preliminary data.</text>
</comment>
<dbReference type="Gene3D" id="3.10.50.40">
    <property type="match status" value="1"/>
</dbReference>
<keyword evidence="1" id="KW-0697">Rotamase</keyword>
<sequence length="623" mass="70254">MTRLLVLAIGAAVSLSALAAPVPDSLYRLYATREFDRAGALLDELVPAATRPADRFAVLLEKADFLLDKRHDYAAAEAIYQDLVEEFPKERRLPEMRYRLALAQELGEKYLEAAQNYEVVATRHMKSRFGKDALEAIERCFRKNYQDRVAYVDGHPITRIELDDRISRHPAGYEPFERKEFLLDTMIDNRLLYRAALNTGLLTDPDFARAYWDMRDRYVFEAWQTRNVTDHAEPTERDLRAAYNRERDSRFTTPEKVRAAQLVVPSRELADSLRRVLLGADAAPWETLTARFSTAPDKDRGGDLGLFSRGTRDKAIEDAAFKLRPGQVSRPVSLDTAWALIRVTERTPRTVKPYDEARGQLLNQVRHEKTEQLYEAKTDELAQAVAIAIDTAALDAGADTIGTVDGVTITREHIERRIEQIPVFFRAQFQSPEGVRRILEQVVLEQLILTDAEANHDWLANGAVSRILDRRARMLVDHYTGRNTTDKVVVEPAEIEAEYRSGLDEYRVPARVHAREVVAPTRTRANQLRRWAQDGRLPALISGRALLVTDPALEELGAAFAQADETDSLAEAWGFTDAPRAVIPNTPTLRVGNRLVPDMGNRCELAGPYPGAGAYSMGFSDRS</sequence>
<dbReference type="PANTHER" id="PTHR47245">
    <property type="entry name" value="PEPTIDYLPROLYL ISOMERASE"/>
    <property type="match status" value="1"/>
</dbReference>
<dbReference type="SUPFAM" id="SSF54534">
    <property type="entry name" value="FKBP-like"/>
    <property type="match status" value="1"/>
</dbReference>
<protein>
    <recommendedName>
        <fullName evidence="3">PpiC domain-containing protein</fullName>
    </recommendedName>
</protein>
<reference evidence="4" key="1">
    <citation type="journal article" date="2020" name="mSystems">
        <title>Genome- and Community-Level Interaction Insights into Carbon Utilization and Element Cycling Functions of Hydrothermarchaeota in Hydrothermal Sediment.</title>
        <authorList>
            <person name="Zhou Z."/>
            <person name="Liu Y."/>
            <person name="Xu W."/>
            <person name="Pan J."/>
            <person name="Luo Z.H."/>
            <person name="Li M."/>
        </authorList>
    </citation>
    <scope>NUCLEOTIDE SEQUENCE [LARGE SCALE GENOMIC DNA]</scope>
    <source>
        <strain evidence="4">SpSt-1182</strain>
    </source>
</reference>
<feature type="domain" description="PpiC" evidence="3">
    <location>
        <begin position="254"/>
        <end position="345"/>
    </location>
</feature>
<keyword evidence="2" id="KW-0732">Signal</keyword>
<dbReference type="InterPro" id="IPR027304">
    <property type="entry name" value="Trigger_fact/SurA_dom_sf"/>
</dbReference>
<gene>
    <name evidence="4" type="ORF">ENN51_04030</name>
</gene>
<keyword evidence="1" id="KW-0413">Isomerase</keyword>
<organism evidence="4">
    <name type="scientific">candidate division WOR-3 bacterium</name>
    <dbReference type="NCBI Taxonomy" id="2052148"/>
    <lineage>
        <taxon>Bacteria</taxon>
        <taxon>Bacteria division WOR-3</taxon>
    </lineage>
</organism>